<dbReference type="InterPro" id="IPR047187">
    <property type="entry name" value="SF1_C_Upf1"/>
</dbReference>
<dbReference type="RefSeq" id="WP_410032625.1">
    <property type="nucleotide sequence ID" value="NZ_JBGMEH010000003.1"/>
</dbReference>
<organism evidence="2 3">
    <name type="scientific">Anaerococcus cruorum</name>
    <dbReference type="NCBI Taxonomy" id="3115617"/>
    <lineage>
        <taxon>Bacteria</taxon>
        <taxon>Bacillati</taxon>
        <taxon>Bacillota</taxon>
        <taxon>Tissierellia</taxon>
        <taxon>Tissierellales</taxon>
        <taxon>Peptoniphilaceae</taxon>
        <taxon>Anaerococcus</taxon>
    </lineage>
</organism>
<dbReference type="SMART" id="SM00952">
    <property type="entry name" value="RAP"/>
    <property type="match status" value="1"/>
</dbReference>
<dbReference type="SUPFAM" id="SSF52980">
    <property type="entry name" value="Restriction endonuclease-like"/>
    <property type="match status" value="1"/>
</dbReference>
<reference evidence="2 3" key="1">
    <citation type="journal article" date="2025" name="Anaerobe">
        <title>Description of Anaerococcus kampingiae sp. nov., Anaerococcus groningensis sp. nov., Anaerococcus martiniensis sp. nov., and Anaerococcus cruorum sp. nov., isolated from human clinical specimens.</title>
        <authorList>
            <person name="Boiten K.E."/>
            <person name="Meijer J."/>
            <person name="van Wezel E.M."/>
            <person name="Veloo A.C.M."/>
        </authorList>
    </citation>
    <scope>NUCLEOTIDE SEQUENCE [LARGE SCALE GENOMIC DNA]</scope>
    <source>
        <strain evidence="2 3">ENR1039</strain>
    </source>
</reference>
<dbReference type="PANTHER" id="PTHR10887:SF530">
    <property type="entry name" value="SUPERFAMILY I DNA HELICASES"/>
    <property type="match status" value="1"/>
</dbReference>
<dbReference type="InterPro" id="IPR027417">
    <property type="entry name" value="P-loop_NTPase"/>
</dbReference>
<feature type="domain" description="RAP" evidence="1">
    <location>
        <begin position="1306"/>
        <end position="1360"/>
    </location>
</feature>
<dbReference type="InterPro" id="IPR049468">
    <property type="entry name" value="Restrct_endonuc-II-like_dom"/>
</dbReference>
<dbReference type="InterPro" id="IPR041679">
    <property type="entry name" value="DNA2/NAM7-like_C"/>
</dbReference>
<dbReference type="Proteomes" id="UP001638015">
    <property type="component" value="Unassembled WGS sequence"/>
</dbReference>
<dbReference type="InterPro" id="IPR025103">
    <property type="entry name" value="DUF4011"/>
</dbReference>
<dbReference type="EMBL" id="JBGMEH010000003">
    <property type="protein sequence ID" value="MFO3715862.1"/>
    <property type="molecule type" value="Genomic_DNA"/>
</dbReference>
<dbReference type="CDD" id="cd18808">
    <property type="entry name" value="SF1_C_Upf1"/>
    <property type="match status" value="1"/>
</dbReference>
<dbReference type="InterPro" id="IPR013584">
    <property type="entry name" value="RAP"/>
</dbReference>
<dbReference type="PANTHER" id="PTHR10887">
    <property type="entry name" value="DNA2/NAM7 HELICASE FAMILY"/>
    <property type="match status" value="1"/>
</dbReference>
<sequence>MNQQVINKLKDYENNLIETDRRNNLINLKENLQSFKVIYPTIDTIYNQLVDNETAAIISIEDVIRKYDEYFSKNNEIVEDDHLSPNDLKNKIEDDGFISNSTYTKFNLSKIINKKEIVLYSSKNKSIDLEKDTTLKKLEELIKKSETYKKERGIHVLHIALGFVKWNESPTSITYNISPLSLMEISINQKSKGSPFTVSSNNSSIILNPILRYKFYQDFGIELSEYSNESIDDYLSILDNEMSRLKDSYNINYEVKKDTYISNFRTDKISMYLDIKNNHELILNNQNILKILGERDDGDYSSIEEENYSEEFYPLLDLHNVVNADSSQIEAILSAKRNESFVLQGPPGTGKSQTITNIIAESLFDGKKVLFVSQKQAALEVVKNNLNKVGLSDFYLDLFDNVSNKDVLSDINNLLNRRHNKSYIVNDDNIREKNLIKDLNEYNNLIHSLDEDTGKSLYDYYGEYYKLNKYPDVDYILSIPINEKKEYLHNVIDYLNSYKAYAKDLGYDYRKNPWYGYKLQDNSLFTKHEVYENINISINAFKDLINHSEYLSNRMNVRINNYNDLLIVNKLIDYLLNNNIILDLDVEKFDETNVDKINKLKDLAIRIKSLSSEIENLYKAEIYLVDYKDLHYKLTQIFDSKLKRITSRKEYKKTIYEISKNRKSSEIDYDDALKIINTLIDYNDMLAEYKSLEEDIVSLLGPDYNGINSDWGQVEFCLDLYEYLNNPNISNILLDTSVNNLLSIVRLDKELVNISKRINSYDEDLELIQNYFNNDIFDIKNTKLRESLFKLELIITEFDNLDNWINFKKLIDSLDRYKILGFVNKVNEKNIPLENIDKLFLKRFYMQVIESKITQSNILNSFNKNIWDKHVEDFRELDKKSFNNNQETIKHRLYQKIPNNTKIKANSKYTFLRKENQKKRKVKSIREILTEAGNEILNIKPCFLVSPLNVSSYLDPQVFKFDLVIFDEASQIFPWEAIGSIYRAKQSIIVGDTMQMPPSDYFRSSVDSDFEENLSEVNDYESILDICTGYFNQIRLNWHYRSKYEELIAFSNKKFYDGNLLTFPSSNPVGKDEGMEFEFVNSKLDSVTNQNIKEAEQVVNLIYEHFKNFPNRSLGVISLNSKHAELIENILDNRRIKEPSFEEFFSDEKNEPFFLKNLETVQGDERDTIIFSIGYALNENGILKRNFGPLSREGGERRLNVAASRAKINMKVVSSIHDYDLKVEDLKYDGARYLRDYLDYAENGTRALDRSINIENYDHFDSPFEQEVCYFLRENGFTVDTQIGVSGYKIDMGLRIEGTTKYLLAIECDGRTYHSSKNARDRDVLRQEILENLGWSFYRIWSTDWYKNNNRAKEDLLIVCQQVVNRFNSFAESTLNMEEVNTEELNIIDDTSNGKYDFFFDKYNIINIKDRNIVSRVDFSDENDRNELIDSILYSNSPITKSELFKKINELLNADISSYSLEYILIKYLDERKSDVYLDKNEIFISERVD</sequence>
<proteinExistence type="predicted"/>
<comment type="caution">
    <text evidence="2">The sequence shown here is derived from an EMBL/GenBank/DDBJ whole genome shotgun (WGS) entry which is preliminary data.</text>
</comment>
<dbReference type="Pfam" id="PF18741">
    <property type="entry name" value="MTES_1575"/>
    <property type="match status" value="1"/>
</dbReference>
<evidence type="ECO:0000313" key="3">
    <source>
        <dbReference type="Proteomes" id="UP001638015"/>
    </source>
</evidence>
<dbReference type="InterPro" id="IPR011335">
    <property type="entry name" value="Restrct_endonuc-II-like"/>
</dbReference>
<dbReference type="InterPro" id="IPR041677">
    <property type="entry name" value="DNA2/NAM7_AAA_11"/>
</dbReference>
<dbReference type="Pfam" id="PF13086">
    <property type="entry name" value="AAA_11"/>
    <property type="match status" value="1"/>
</dbReference>
<dbReference type="InterPro" id="IPR045055">
    <property type="entry name" value="DNA2/NAM7-like"/>
</dbReference>
<dbReference type="Pfam" id="PF13087">
    <property type="entry name" value="AAA_12"/>
    <property type="match status" value="1"/>
</dbReference>
<protein>
    <submittedName>
        <fullName evidence="2">DUF4011 domain-containing protein</fullName>
    </submittedName>
</protein>
<evidence type="ECO:0000313" key="2">
    <source>
        <dbReference type="EMBL" id="MFO3715862.1"/>
    </source>
</evidence>
<keyword evidence="3" id="KW-1185">Reference proteome</keyword>
<gene>
    <name evidence="2" type="ORF">ACCQ40_03535</name>
</gene>
<accession>A0ABW9MVJ3</accession>
<dbReference type="SUPFAM" id="SSF52540">
    <property type="entry name" value="P-loop containing nucleoside triphosphate hydrolases"/>
    <property type="match status" value="2"/>
</dbReference>
<dbReference type="Pfam" id="PF13195">
    <property type="entry name" value="DUF4011"/>
    <property type="match status" value="1"/>
</dbReference>
<dbReference type="Gene3D" id="3.40.960.10">
    <property type="entry name" value="VSR Endonuclease"/>
    <property type="match status" value="1"/>
</dbReference>
<name>A0ABW9MVJ3_9FIRM</name>
<dbReference type="Gene3D" id="3.40.50.300">
    <property type="entry name" value="P-loop containing nucleotide triphosphate hydrolases"/>
    <property type="match status" value="3"/>
</dbReference>
<evidence type="ECO:0000259" key="1">
    <source>
        <dbReference type="SMART" id="SM00952"/>
    </source>
</evidence>